<feature type="domain" description="VTT" evidence="8">
    <location>
        <begin position="40"/>
        <end position="165"/>
    </location>
</feature>
<dbReference type="PANTHER" id="PTHR30353:SF15">
    <property type="entry name" value="INNER MEMBRANE PROTEIN YABI"/>
    <property type="match status" value="1"/>
</dbReference>
<reference evidence="9 10" key="1">
    <citation type="submission" date="2022-06" db="EMBL/GenBank/DDBJ databases">
        <title>Genomic Encyclopedia of Archaeal and Bacterial Type Strains, Phase II (KMG-II): from individual species to whole genera.</title>
        <authorList>
            <person name="Goeker M."/>
        </authorList>
    </citation>
    <scope>NUCLEOTIDE SEQUENCE [LARGE SCALE GENOMIC DNA]</scope>
    <source>
        <strain evidence="9 10">DSM 45037</strain>
    </source>
</reference>
<keyword evidence="4 7" id="KW-0812">Transmembrane</keyword>
<dbReference type="Pfam" id="PF09335">
    <property type="entry name" value="VTT_dom"/>
    <property type="match status" value="1"/>
</dbReference>
<dbReference type="RefSeq" id="WP_253655240.1">
    <property type="nucleotide sequence ID" value="NZ_BAAAOE010000001.1"/>
</dbReference>
<accession>A0ABT1H4V2</accession>
<gene>
    <name evidence="9" type="ORF">LX12_002849</name>
</gene>
<keyword evidence="6 7" id="KW-0472">Membrane</keyword>
<dbReference type="InterPro" id="IPR032816">
    <property type="entry name" value="VTT_dom"/>
</dbReference>
<keyword evidence="10" id="KW-1185">Reference proteome</keyword>
<dbReference type="Proteomes" id="UP001205740">
    <property type="component" value="Unassembled WGS sequence"/>
</dbReference>
<proteinExistence type="inferred from homology"/>
<evidence type="ECO:0000313" key="10">
    <source>
        <dbReference type="Proteomes" id="UP001205740"/>
    </source>
</evidence>
<feature type="transmembrane region" description="Helical" evidence="7">
    <location>
        <begin position="60"/>
        <end position="81"/>
    </location>
</feature>
<evidence type="ECO:0000256" key="3">
    <source>
        <dbReference type="ARBA" id="ARBA00022475"/>
    </source>
</evidence>
<evidence type="ECO:0000256" key="4">
    <source>
        <dbReference type="ARBA" id="ARBA00022692"/>
    </source>
</evidence>
<evidence type="ECO:0000256" key="1">
    <source>
        <dbReference type="ARBA" id="ARBA00004651"/>
    </source>
</evidence>
<comment type="subcellular location">
    <subcellularLocation>
        <location evidence="1 7">Cell membrane</location>
        <topology evidence="1 7">Multi-pass membrane protein</topology>
    </subcellularLocation>
</comment>
<evidence type="ECO:0000256" key="7">
    <source>
        <dbReference type="RuleBase" id="RU367016"/>
    </source>
</evidence>
<evidence type="ECO:0000259" key="8">
    <source>
        <dbReference type="Pfam" id="PF09335"/>
    </source>
</evidence>
<protein>
    <submittedName>
        <fullName evidence="9">Membrane-associated protein</fullName>
    </submittedName>
</protein>
<evidence type="ECO:0000256" key="5">
    <source>
        <dbReference type="ARBA" id="ARBA00022989"/>
    </source>
</evidence>
<comment type="caution">
    <text evidence="9">The sequence shown here is derived from an EMBL/GenBank/DDBJ whole genome shotgun (WGS) entry which is preliminary data.</text>
</comment>
<keyword evidence="5 7" id="KW-1133">Transmembrane helix</keyword>
<dbReference type="PANTHER" id="PTHR30353">
    <property type="entry name" value="INNER MEMBRANE PROTEIN DEDA-RELATED"/>
    <property type="match status" value="1"/>
</dbReference>
<dbReference type="EMBL" id="JAMTCG010000005">
    <property type="protein sequence ID" value="MCP2161650.1"/>
    <property type="molecule type" value="Genomic_DNA"/>
</dbReference>
<feature type="transmembrane region" description="Helical" evidence="7">
    <location>
        <begin position="146"/>
        <end position="169"/>
    </location>
</feature>
<feature type="transmembrane region" description="Helical" evidence="7">
    <location>
        <begin position="175"/>
        <end position="196"/>
    </location>
</feature>
<sequence length="205" mass="21865">MQSLIDWLVDVIQTTPPWVVYLVVWALVYCESAALLGLILPGETALLAGGVAAAVGETSIGWLIAGACVAAIAGDATGFSLGRWSGPRMMRSRLGRRIGEERWDRVAHAIQTNGIPTVVGARWIGYVRTLTPFVAGMSRMAVPKYLSANVVGGIIWVTAVGMIGYLVGAAVGARLLLYGGIVVGVLACLWFAVSWWRSRHRADVT</sequence>
<keyword evidence="3 7" id="KW-1003">Cell membrane</keyword>
<evidence type="ECO:0000256" key="2">
    <source>
        <dbReference type="ARBA" id="ARBA00010792"/>
    </source>
</evidence>
<evidence type="ECO:0000256" key="6">
    <source>
        <dbReference type="ARBA" id="ARBA00023136"/>
    </source>
</evidence>
<evidence type="ECO:0000313" key="9">
    <source>
        <dbReference type="EMBL" id="MCP2161650.1"/>
    </source>
</evidence>
<feature type="transmembrane region" description="Helical" evidence="7">
    <location>
        <begin position="18"/>
        <end position="40"/>
    </location>
</feature>
<dbReference type="InterPro" id="IPR032818">
    <property type="entry name" value="DedA-like"/>
</dbReference>
<comment type="similarity">
    <text evidence="2 7">Belongs to the DedA family.</text>
</comment>
<name>A0ABT1H4V2_9NOCA</name>
<organism evidence="9 10">
    <name type="scientific">Williamsia serinedens</name>
    <dbReference type="NCBI Taxonomy" id="391736"/>
    <lineage>
        <taxon>Bacteria</taxon>
        <taxon>Bacillati</taxon>
        <taxon>Actinomycetota</taxon>
        <taxon>Actinomycetes</taxon>
        <taxon>Mycobacteriales</taxon>
        <taxon>Nocardiaceae</taxon>
        <taxon>Williamsia</taxon>
    </lineage>
</organism>